<dbReference type="RefSeq" id="WP_191248065.1">
    <property type="nucleotide sequence ID" value="NZ_BNAU01000008.1"/>
</dbReference>
<dbReference type="SUPFAM" id="SSF52540">
    <property type="entry name" value="P-loop containing nucleoside triphosphate hydrolases"/>
    <property type="match status" value="2"/>
</dbReference>
<evidence type="ECO:0000256" key="5">
    <source>
        <dbReference type="ARBA" id="ARBA00022741"/>
    </source>
</evidence>
<evidence type="ECO:0000313" key="10">
    <source>
        <dbReference type="EMBL" id="GHF19039.1"/>
    </source>
</evidence>
<dbReference type="PROSITE" id="PS00211">
    <property type="entry name" value="ABC_TRANSPORTER_1"/>
    <property type="match status" value="1"/>
</dbReference>
<keyword evidence="11" id="KW-1185">Reference proteome</keyword>
<protein>
    <submittedName>
        <fullName evidence="10">Sugar ABC transporter ATP-binding protein</fullName>
    </submittedName>
</protein>
<feature type="domain" description="ABC transporter" evidence="9">
    <location>
        <begin position="9"/>
        <end position="252"/>
    </location>
</feature>
<evidence type="ECO:0000259" key="9">
    <source>
        <dbReference type="PROSITE" id="PS50893"/>
    </source>
</evidence>
<evidence type="ECO:0000256" key="8">
    <source>
        <dbReference type="ARBA" id="ARBA00023136"/>
    </source>
</evidence>
<evidence type="ECO:0000256" key="3">
    <source>
        <dbReference type="ARBA" id="ARBA00022597"/>
    </source>
</evidence>
<dbReference type="PROSITE" id="PS50893">
    <property type="entry name" value="ABC_TRANSPORTER_2"/>
    <property type="match status" value="2"/>
</dbReference>
<keyword evidence="1" id="KW-0813">Transport</keyword>
<evidence type="ECO:0000256" key="7">
    <source>
        <dbReference type="ARBA" id="ARBA00022967"/>
    </source>
</evidence>
<keyword evidence="2" id="KW-1003">Cell membrane</keyword>
<keyword evidence="5" id="KW-0547">Nucleotide-binding</keyword>
<evidence type="ECO:0000256" key="6">
    <source>
        <dbReference type="ARBA" id="ARBA00022840"/>
    </source>
</evidence>
<sequence length="516" mass="55270">MTRAAPARLSLHRIRKVFGPMTALAGLDLQIGPGQTHALVGQNGSGKSTLVKVLAGIHRPEPGSRILVDGQELDVPAKPRQLRAAGLSFVHQTLGLVAGKSVAENIAVGDFAVTRLGRIDWRREVVLARELLRMIGAEIDPRGQVGTLSPADQSKVAIARAMRAQAHGTGLGVLVLDEPSRALPPDALREFHACVRTLVDRGTSVLLISHNLEEVLEVADRISVLRDGHLVAAGLAASETSAREIAELMLGRHMAVLAGERRNRSFPIDDDAIVVSGLRDGGSEVEPLAIARGEVVGVTGLAGGWWERLPYRMAAVARAGSGRLTLDGRTLDLRRLSPRRAIEAGIALVPENRTEAGLALTASAAENIALPWLTRRRGKMLLRGRRLQAAALPDMAALDVMPLDPGALVGRLSGGNQQKVLLAKWLHHPPKLLLLHEPTQAVDVGAREAILQAVRRIAEAGAAVLYASAQPTDLVVATDRILCYRDGRFHHITDHTQEAILATLYPGQVLTRRSVS</sequence>
<name>A0ABQ3JDK6_9PSEU</name>
<reference evidence="11" key="1">
    <citation type="journal article" date="2019" name="Int. J. Syst. Evol. Microbiol.">
        <title>The Global Catalogue of Microorganisms (GCM) 10K type strain sequencing project: providing services to taxonomists for standard genome sequencing and annotation.</title>
        <authorList>
            <consortium name="The Broad Institute Genomics Platform"/>
            <consortium name="The Broad Institute Genome Sequencing Center for Infectious Disease"/>
            <person name="Wu L."/>
            <person name="Ma J."/>
        </authorList>
    </citation>
    <scope>NUCLEOTIDE SEQUENCE [LARGE SCALE GENOMIC DNA]</scope>
    <source>
        <strain evidence="11">CGMCC 4.7677</strain>
    </source>
</reference>
<keyword evidence="6 10" id="KW-0067">ATP-binding</keyword>
<dbReference type="InterPro" id="IPR003439">
    <property type="entry name" value="ABC_transporter-like_ATP-bd"/>
</dbReference>
<keyword evidence="8" id="KW-0472">Membrane</keyword>
<evidence type="ECO:0000313" key="11">
    <source>
        <dbReference type="Proteomes" id="UP000605897"/>
    </source>
</evidence>
<proteinExistence type="predicted"/>
<keyword evidence="7" id="KW-1278">Translocase</keyword>
<dbReference type="PANTHER" id="PTHR43790:SF3">
    <property type="entry name" value="D-ALLOSE IMPORT ATP-BINDING PROTEIN ALSA-RELATED"/>
    <property type="match status" value="1"/>
</dbReference>
<evidence type="ECO:0000256" key="2">
    <source>
        <dbReference type="ARBA" id="ARBA00022475"/>
    </source>
</evidence>
<evidence type="ECO:0000256" key="4">
    <source>
        <dbReference type="ARBA" id="ARBA00022737"/>
    </source>
</evidence>
<dbReference type="SMART" id="SM00382">
    <property type="entry name" value="AAA"/>
    <property type="match status" value="1"/>
</dbReference>
<dbReference type="Proteomes" id="UP000605897">
    <property type="component" value="Unassembled WGS sequence"/>
</dbReference>
<dbReference type="InterPro" id="IPR003593">
    <property type="entry name" value="AAA+_ATPase"/>
</dbReference>
<dbReference type="GO" id="GO:0005524">
    <property type="term" value="F:ATP binding"/>
    <property type="evidence" value="ECO:0007669"/>
    <property type="project" value="UniProtKB-KW"/>
</dbReference>
<dbReference type="PANTHER" id="PTHR43790">
    <property type="entry name" value="CARBOHYDRATE TRANSPORT ATP-BINDING PROTEIN MG119-RELATED"/>
    <property type="match status" value="1"/>
</dbReference>
<accession>A0ABQ3JDK6</accession>
<dbReference type="CDD" id="cd03216">
    <property type="entry name" value="ABC_Carb_Monos_I"/>
    <property type="match status" value="1"/>
</dbReference>
<dbReference type="Pfam" id="PF00005">
    <property type="entry name" value="ABC_tran"/>
    <property type="match status" value="2"/>
</dbReference>
<dbReference type="InterPro" id="IPR050107">
    <property type="entry name" value="ABC_carbohydrate_import_ATPase"/>
</dbReference>
<organism evidence="10 11">
    <name type="scientific">Amycolatopsis deserti</name>
    <dbReference type="NCBI Taxonomy" id="185696"/>
    <lineage>
        <taxon>Bacteria</taxon>
        <taxon>Bacillati</taxon>
        <taxon>Actinomycetota</taxon>
        <taxon>Actinomycetes</taxon>
        <taxon>Pseudonocardiales</taxon>
        <taxon>Pseudonocardiaceae</taxon>
        <taxon>Amycolatopsis</taxon>
    </lineage>
</organism>
<keyword evidence="3" id="KW-0762">Sugar transport</keyword>
<dbReference type="InterPro" id="IPR027417">
    <property type="entry name" value="P-loop_NTPase"/>
</dbReference>
<evidence type="ECO:0000256" key="1">
    <source>
        <dbReference type="ARBA" id="ARBA00022448"/>
    </source>
</evidence>
<comment type="caution">
    <text evidence="10">The sequence shown here is derived from an EMBL/GenBank/DDBJ whole genome shotgun (WGS) entry which is preliminary data.</text>
</comment>
<dbReference type="EMBL" id="BNAU01000008">
    <property type="protein sequence ID" value="GHF19039.1"/>
    <property type="molecule type" value="Genomic_DNA"/>
</dbReference>
<dbReference type="Gene3D" id="3.40.50.300">
    <property type="entry name" value="P-loop containing nucleotide triphosphate hydrolases"/>
    <property type="match status" value="2"/>
</dbReference>
<feature type="domain" description="ABC transporter" evidence="9">
    <location>
        <begin position="268"/>
        <end position="511"/>
    </location>
</feature>
<keyword evidence="4" id="KW-0677">Repeat</keyword>
<gene>
    <name evidence="10" type="ORF">GCM10017786_61000</name>
</gene>
<dbReference type="InterPro" id="IPR017871">
    <property type="entry name" value="ABC_transporter-like_CS"/>
</dbReference>